<proteinExistence type="predicted"/>
<organism evidence="1">
    <name type="scientific">Arundo donax</name>
    <name type="common">Giant reed</name>
    <name type="synonym">Donax arundinaceus</name>
    <dbReference type="NCBI Taxonomy" id="35708"/>
    <lineage>
        <taxon>Eukaryota</taxon>
        <taxon>Viridiplantae</taxon>
        <taxon>Streptophyta</taxon>
        <taxon>Embryophyta</taxon>
        <taxon>Tracheophyta</taxon>
        <taxon>Spermatophyta</taxon>
        <taxon>Magnoliopsida</taxon>
        <taxon>Liliopsida</taxon>
        <taxon>Poales</taxon>
        <taxon>Poaceae</taxon>
        <taxon>PACMAD clade</taxon>
        <taxon>Arundinoideae</taxon>
        <taxon>Arundineae</taxon>
        <taxon>Arundo</taxon>
    </lineage>
</organism>
<dbReference type="EMBL" id="GBRH01190187">
    <property type="protein sequence ID" value="JAE07709.1"/>
    <property type="molecule type" value="Transcribed_RNA"/>
</dbReference>
<evidence type="ECO:0000313" key="1">
    <source>
        <dbReference type="EMBL" id="JAE07709.1"/>
    </source>
</evidence>
<reference evidence="1" key="1">
    <citation type="submission" date="2014-09" db="EMBL/GenBank/DDBJ databases">
        <authorList>
            <person name="Magalhaes I.L.F."/>
            <person name="Oliveira U."/>
            <person name="Santos F.R."/>
            <person name="Vidigal T.H.D.A."/>
            <person name="Brescovit A.D."/>
            <person name="Santos A.J."/>
        </authorList>
    </citation>
    <scope>NUCLEOTIDE SEQUENCE</scope>
    <source>
        <tissue evidence="1">Shoot tissue taken approximately 20 cm above the soil surface</tissue>
    </source>
</reference>
<sequence>MLYRCREDKYNILKKPCKVLRKKLVESTLFKSRYNVYTRTESIQLLTWSILAPTRTENLELFSQVPQVSTLKFHNLSGWCRHSVIGEP</sequence>
<protein>
    <submittedName>
        <fullName evidence="1">Uncharacterized protein</fullName>
    </submittedName>
</protein>
<dbReference type="AlphaFoldDB" id="A0A0A9F924"/>
<name>A0A0A9F924_ARUDO</name>
<reference evidence="1" key="2">
    <citation type="journal article" date="2015" name="Data Brief">
        <title>Shoot transcriptome of the giant reed, Arundo donax.</title>
        <authorList>
            <person name="Barrero R.A."/>
            <person name="Guerrero F.D."/>
            <person name="Moolhuijzen P."/>
            <person name="Goolsby J.A."/>
            <person name="Tidwell J."/>
            <person name="Bellgard S.E."/>
            <person name="Bellgard M.I."/>
        </authorList>
    </citation>
    <scope>NUCLEOTIDE SEQUENCE</scope>
    <source>
        <tissue evidence="1">Shoot tissue taken approximately 20 cm above the soil surface</tissue>
    </source>
</reference>
<accession>A0A0A9F924</accession>